<proteinExistence type="predicted"/>
<evidence type="ECO:0000313" key="1">
    <source>
        <dbReference type="EMBL" id="EKC78133.1"/>
    </source>
</evidence>
<comment type="caution">
    <text evidence="1">The sequence shown here is derived from an EMBL/GenBank/DDBJ whole genome shotgun (WGS) entry which is preliminary data.</text>
</comment>
<organism evidence="1">
    <name type="scientific">human gut metagenome</name>
    <dbReference type="NCBI Taxonomy" id="408170"/>
    <lineage>
        <taxon>unclassified sequences</taxon>
        <taxon>metagenomes</taxon>
        <taxon>organismal metagenomes</taxon>
    </lineage>
</organism>
<accession>K1U7E5</accession>
<protein>
    <submittedName>
        <fullName evidence="1">Uncharacterized protein</fullName>
    </submittedName>
</protein>
<dbReference type="AlphaFoldDB" id="K1U7E5"/>
<gene>
    <name evidence="1" type="ORF">LEA_03811</name>
</gene>
<reference evidence="1" key="1">
    <citation type="journal article" date="2013" name="Environ. Microbiol.">
        <title>Microbiota from the distal guts of lean and obese adolescents exhibit partial functional redundancy besides clear differences in community structure.</title>
        <authorList>
            <person name="Ferrer M."/>
            <person name="Ruiz A."/>
            <person name="Lanza F."/>
            <person name="Haange S.B."/>
            <person name="Oberbach A."/>
            <person name="Till H."/>
            <person name="Bargiela R."/>
            <person name="Campoy C."/>
            <person name="Segura M.T."/>
            <person name="Richter M."/>
            <person name="von Bergen M."/>
            <person name="Seifert J."/>
            <person name="Suarez A."/>
        </authorList>
    </citation>
    <scope>NUCLEOTIDE SEQUENCE</scope>
</reference>
<feature type="non-terminal residue" evidence="1">
    <location>
        <position position="38"/>
    </location>
</feature>
<sequence length="38" mass="3840">MNATGLTLEGCTIGSWVDGGGESGAAEDLGYIYDSNTN</sequence>
<dbReference type="EMBL" id="AJWY01002523">
    <property type="protein sequence ID" value="EKC78133.1"/>
    <property type="molecule type" value="Genomic_DNA"/>
</dbReference>
<name>K1U7E5_9ZZZZ</name>